<feature type="transmembrane region" description="Helical" evidence="1">
    <location>
        <begin position="49"/>
        <end position="72"/>
    </location>
</feature>
<keyword evidence="1" id="KW-0472">Membrane</keyword>
<feature type="transmembrane region" description="Helical" evidence="1">
    <location>
        <begin position="20"/>
        <end position="37"/>
    </location>
</feature>
<keyword evidence="1" id="KW-0812">Transmembrane</keyword>
<geneLocation type="plasmid" evidence="3">
    <name>pamcp48-600</name>
</geneLocation>
<dbReference type="EMBL" id="CP018025">
    <property type="protein sequence ID" value="APD92173.1"/>
    <property type="molecule type" value="Genomic_DNA"/>
</dbReference>
<organism evidence="2 3">
    <name type="scientific">Alteromonas mediterranea</name>
    <dbReference type="NCBI Taxonomy" id="314275"/>
    <lineage>
        <taxon>Bacteria</taxon>
        <taxon>Pseudomonadati</taxon>
        <taxon>Pseudomonadota</taxon>
        <taxon>Gammaproteobacteria</taxon>
        <taxon>Alteromonadales</taxon>
        <taxon>Alteromonadaceae</taxon>
        <taxon>Alteromonas/Salinimonas group</taxon>
        <taxon>Alteromonas</taxon>
    </lineage>
</organism>
<protein>
    <submittedName>
        <fullName evidence="2">Uncharacterized protein</fullName>
    </submittedName>
</protein>
<dbReference type="RefSeq" id="WP_071960786.1">
    <property type="nucleotide sequence ID" value="NZ_CP018025.1"/>
</dbReference>
<evidence type="ECO:0000313" key="2">
    <source>
        <dbReference type="EMBL" id="APD92173.1"/>
    </source>
</evidence>
<accession>A0AAC9JHZ9</accession>
<sequence length="89" mass="10041">MHHFVLKSYPLLKFAWHYRYPLLAIAVLGALFLRAFIDLFTADGLSHLHSLGLMFISAVGVFALTMTVRVQYKRDLEGATKRPSTSTSN</sequence>
<evidence type="ECO:0000313" key="3">
    <source>
        <dbReference type="Proteomes" id="UP000182101"/>
    </source>
</evidence>
<dbReference type="AlphaFoldDB" id="A0AAC9JHZ9"/>
<name>A0AAC9JHZ9_9ALTE</name>
<gene>
    <name evidence="2" type="ORF">BM524_19835</name>
</gene>
<reference evidence="2 3" key="1">
    <citation type="submission" date="2016-11" db="EMBL/GenBank/DDBJ databases">
        <title>Networking in microbes: conjugative elements and plasmids in the genus Alteromonas.</title>
        <authorList>
            <person name="Lopez-Perez M."/>
            <person name="Ramon-Marco N."/>
            <person name="Rodriguez-Valera F."/>
        </authorList>
    </citation>
    <scope>NUCLEOTIDE SEQUENCE [LARGE SCALE GENOMIC DNA]</scope>
    <source>
        <strain evidence="2 3">CP48</strain>
        <plasmid evidence="3">pamcp48-600</plasmid>
    </source>
</reference>
<keyword evidence="2" id="KW-0614">Plasmid</keyword>
<keyword evidence="1" id="KW-1133">Transmembrane helix</keyword>
<evidence type="ECO:0000256" key="1">
    <source>
        <dbReference type="SAM" id="Phobius"/>
    </source>
</evidence>
<proteinExistence type="predicted"/>
<dbReference type="Proteomes" id="UP000182101">
    <property type="component" value="Plasmid pAMCP48-600"/>
</dbReference>